<gene>
    <name evidence="2" type="primary">nfdA</name>
    <name evidence="2" type="ORF">CLORY_38210</name>
</gene>
<name>A0A1V4IDJ6_9CLOT</name>
<dbReference type="Gene3D" id="2.30.40.10">
    <property type="entry name" value="Urease, subunit C, domain 1"/>
    <property type="match status" value="1"/>
</dbReference>
<dbReference type="STRING" id="1450648.CLORY_38210"/>
<dbReference type="InterPro" id="IPR013108">
    <property type="entry name" value="Amidohydro_3"/>
</dbReference>
<dbReference type="Gene3D" id="3.20.20.140">
    <property type="entry name" value="Metal-dependent hydrolases"/>
    <property type="match status" value="1"/>
</dbReference>
<proteinExistence type="predicted"/>
<protein>
    <submittedName>
        <fullName evidence="2">N-substituted formamide deformylase</fullName>
        <ecNumber evidence="2">3.5.1.91</ecNumber>
    </submittedName>
</protein>
<dbReference type="EC" id="3.5.1.91" evidence="2"/>
<evidence type="ECO:0000259" key="1">
    <source>
        <dbReference type="Pfam" id="PF07969"/>
    </source>
</evidence>
<comment type="caution">
    <text evidence="2">The sequence shown here is derived from an EMBL/GenBank/DDBJ whole genome shotgun (WGS) entry which is preliminary data.</text>
</comment>
<dbReference type="PANTHER" id="PTHR22642">
    <property type="entry name" value="IMIDAZOLONEPROPIONASE"/>
    <property type="match status" value="1"/>
</dbReference>
<dbReference type="EMBL" id="MZGV01000066">
    <property type="protein sequence ID" value="OPJ58023.1"/>
    <property type="molecule type" value="Genomic_DNA"/>
</dbReference>
<dbReference type="Pfam" id="PF07969">
    <property type="entry name" value="Amidohydro_3"/>
    <property type="match status" value="1"/>
</dbReference>
<feature type="domain" description="Amidohydrolase 3" evidence="1">
    <location>
        <begin position="52"/>
        <end position="513"/>
    </location>
</feature>
<dbReference type="RefSeq" id="WP_169911689.1">
    <property type="nucleotide sequence ID" value="NZ_MZGV01000066.1"/>
</dbReference>
<sequence>MIKANIILKSSSIFTAVNYKKISGYVVISGSDIVGVFEGDVKQELIGSETRLYDLGDRTICPGFCDTHTFFPGYVIEHLGRNYESVCNVHDLEEMLRYELKNNSCGEAVFGNHLPEKFLNNTEVEKLLENLFPEKPVVLFKAGHGTCVMNNAARNAFGFTPQKCNAEALHKIMSIYLNDRNFIDNEFIEYMKMLNSRGVTSVKEMGFDDYYGFTNVLKDFDNNDKLSVRISFMSQPVAEKTNISYGQKMRKVFQSEFVQFAGYNQMTDGLILGMEGHLMEPYEGTEIYCKKEIDYEQLEREVLEADYNDFRFTLHSEGDGAFHQILKIYDKCKKVNGKLKNRHGITDLELTKPEDEKKMAGLGVFGEIYTQIYKYDTYDNWVKDYENMIGHERRCRYLNYRSLIDNGVKLAAATDLPLLLPSVPEAIYYGCANYCKDKERQINIENTISIDQMLCAWTINAQYAVEREGILGTIEAGKRADLVIFDRNIFDTPMEKILETEVEMTIVNGKTVYKK</sequence>
<dbReference type="SUPFAM" id="SSF51556">
    <property type="entry name" value="Metallo-dependent hydrolases"/>
    <property type="match status" value="1"/>
</dbReference>
<dbReference type="Gene3D" id="3.10.310.70">
    <property type="match status" value="1"/>
</dbReference>
<dbReference type="GO" id="GO:0016810">
    <property type="term" value="F:hydrolase activity, acting on carbon-nitrogen (but not peptide) bonds"/>
    <property type="evidence" value="ECO:0007669"/>
    <property type="project" value="InterPro"/>
</dbReference>
<dbReference type="AlphaFoldDB" id="A0A1V4IDJ6"/>
<evidence type="ECO:0000313" key="3">
    <source>
        <dbReference type="Proteomes" id="UP000190080"/>
    </source>
</evidence>
<dbReference type="Proteomes" id="UP000190080">
    <property type="component" value="Unassembled WGS sequence"/>
</dbReference>
<dbReference type="SUPFAM" id="SSF51338">
    <property type="entry name" value="Composite domain of metallo-dependent hydrolases"/>
    <property type="match status" value="1"/>
</dbReference>
<accession>A0A1V4IDJ6</accession>
<evidence type="ECO:0000313" key="2">
    <source>
        <dbReference type="EMBL" id="OPJ58023.1"/>
    </source>
</evidence>
<keyword evidence="3" id="KW-1185">Reference proteome</keyword>
<dbReference type="InterPro" id="IPR011059">
    <property type="entry name" value="Metal-dep_hydrolase_composite"/>
</dbReference>
<reference evidence="2 3" key="1">
    <citation type="submission" date="2017-03" db="EMBL/GenBank/DDBJ databases">
        <title>Genome sequence of Clostridium oryzae DSM 28571.</title>
        <authorList>
            <person name="Poehlein A."/>
            <person name="Daniel R."/>
        </authorList>
    </citation>
    <scope>NUCLEOTIDE SEQUENCE [LARGE SCALE GENOMIC DNA]</scope>
    <source>
        <strain evidence="2 3">DSM 28571</strain>
    </source>
</reference>
<dbReference type="PANTHER" id="PTHR22642:SF2">
    <property type="entry name" value="PROTEIN LONG AFTER FAR-RED 3"/>
    <property type="match status" value="1"/>
</dbReference>
<dbReference type="InterPro" id="IPR032466">
    <property type="entry name" value="Metal_Hydrolase"/>
</dbReference>
<keyword evidence="2" id="KW-0378">Hydrolase</keyword>
<organism evidence="2 3">
    <name type="scientific">Clostridium oryzae</name>
    <dbReference type="NCBI Taxonomy" id="1450648"/>
    <lineage>
        <taxon>Bacteria</taxon>
        <taxon>Bacillati</taxon>
        <taxon>Bacillota</taxon>
        <taxon>Clostridia</taxon>
        <taxon>Eubacteriales</taxon>
        <taxon>Clostridiaceae</taxon>
        <taxon>Clostridium</taxon>
    </lineage>
</organism>